<evidence type="ECO:0000256" key="2">
    <source>
        <dbReference type="ARBA" id="ARBA00022448"/>
    </source>
</evidence>
<evidence type="ECO:0000313" key="10">
    <source>
        <dbReference type="Proteomes" id="UP000542125"/>
    </source>
</evidence>
<feature type="transmembrane region" description="Helical" evidence="7">
    <location>
        <begin position="143"/>
        <end position="162"/>
    </location>
</feature>
<dbReference type="EMBL" id="JACBYR010000001">
    <property type="protein sequence ID" value="NYE81622.1"/>
    <property type="molecule type" value="Genomic_DNA"/>
</dbReference>
<dbReference type="AlphaFoldDB" id="A0A7Y9IRG4"/>
<feature type="transmembrane region" description="Helical" evidence="7">
    <location>
        <begin position="183"/>
        <end position="204"/>
    </location>
</feature>
<feature type="transmembrane region" description="Helical" evidence="7">
    <location>
        <begin position="238"/>
        <end position="257"/>
    </location>
</feature>
<dbReference type="Pfam" id="PF00528">
    <property type="entry name" value="BPD_transp_1"/>
    <property type="match status" value="1"/>
</dbReference>
<keyword evidence="2 7" id="KW-0813">Transport</keyword>
<evidence type="ECO:0000256" key="5">
    <source>
        <dbReference type="ARBA" id="ARBA00022989"/>
    </source>
</evidence>
<feature type="transmembrane region" description="Helical" evidence="7">
    <location>
        <begin position="84"/>
        <end position="103"/>
    </location>
</feature>
<dbReference type="Gene3D" id="1.10.3720.10">
    <property type="entry name" value="MetI-like"/>
    <property type="match status" value="1"/>
</dbReference>
<reference evidence="9 10" key="1">
    <citation type="submission" date="2020-07" db="EMBL/GenBank/DDBJ databases">
        <title>Genomic Encyclopedia of Type Strains, Phase IV (KMG-V): Genome sequencing to study the core and pangenomes of soil and plant-associated prokaryotes.</title>
        <authorList>
            <person name="Whitman W."/>
        </authorList>
    </citation>
    <scope>NUCLEOTIDE SEQUENCE [LARGE SCALE GENOMIC DNA]</scope>
    <source>
        <strain evidence="9 10">SAS40</strain>
    </source>
</reference>
<evidence type="ECO:0000259" key="8">
    <source>
        <dbReference type="PROSITE" id="PS50928"/>
    </source>
</evidence>
<evidence type="ECO:0000256" key="4">
    <source>
        <dbReference type="ARBA" id="ARBA00022692"/>
    </source>
</evidence>
<keyword evidence="6 7" id="KW-0472">Membrane</keyword>
<feature type="transmembrane region" description="Helical" evidence="7">
    <location>
        <begin position="115"/>
        <end position="137"/>
    </location>
</feature>
<comment type="similarity">
    <text evidence="7">Belongs to the binding-protein-dependent transport system permease family.</text>
</comment>
<keyword evidence="5 7" id="KW-1133">Transmembrane helix</keyword>
<evidence type="ECO:0000256" key="1">
    <source>
        <dbReference type="ARBA" id="ARBA00004651"/>
    </source>
</evidence>
<dbReference type="PROSITE" id="PS50928">
    <property type="entry name" value="ABC_TM1"/>
    <property type="match status" value="1"/>
</dbReference>
<protein>
    <submittedName>
        <fullName evidence="9">NitT/TauT family transport system permease protein</fullName>
    </submittedName>
</protein>
<dbReference type="InterPro" id="IPR000515">
    <property type="entry name" value="MetI-like"/>
</dbReference>
<dbReference type="InterPro" id="IPR035906">
    <property type="entry name" value="MetI-like_sf"/>
</dbReference>
<accession>A0A7Y9IRG4</accession>
<dbReference type="RefSeq" id="WP_179583763.1">
    <property type="nucleotide sequence ID" value="NZ_JACBYR010000001.1"/>
</dbReference>
<dbReference type="GO" id="GO:0005886">
    <property type="term" value="C:plasma membrane"/>
    <property type="evidence" value="ECO:0007669"/>
    <property type="project" value="UniProtKB-SubCell"/>
</dbReference>
<name>A0A7Y9IRG4_9BURK</name>
<dbReference type="GO" id="GO:0042918">
    <property type="term" value="P:alkanesulfonate transmembrane transport"/>
    <property type="evidence" value="ECO:0007669"/>
    <property type="project" value="UniProtKB-ARBA"/>
</dbReference>
<keyword evidence="4 7" id="KW-0812">Transmembrane</keyword>
<keyword evidence="3" id="KW-1003">Cell membrane</keyword>
<dbReference type="PANTHER" id="PTHR30151">
    <property type="entry name" value="ALKANE SULFONATE ABC TRANSPORTER-RELATED, MEMBRANE SUBUNIT"/>
    <property type="match status" value="1"/>
</dbReference>
<feature type="transmembrane region" description="Helical" evidence="7">
    <location>
        <begin position="22"/>
        <end position="45"/>
    </location>
</feature>
<dbReference type="PANTHER" id="PTHR30151:SF0">
    <property type="entry name" value="ABC TRANSPORTER PERMEASE PROTEIN MJ0413-RELATED"/>
    <property type="match status" value="1"/>
</dbReference>
<gene>
    <name evidence="9" type="ORF">FHW18_000893</name>
</gene>
<evidence type="ECO:0000256" key="6">
    <source>
        <dbReference type="ARBA" id="ARBA00023136"/>
    </source>
</evidence>
<dbReference type="SUPFAM" id="SSF161098">
    <property type="entry name" value="MetI-like"/>
    <property type="match status" value="1"/>
</dbReference>
<dbReference type="FunFam" id="1.10.3720.10:FF:000003">
    <property type="entry name" value="Aliphatic sulfonate ABC transporter permease"/>
    <property type="match status" value="1"/>
</dbReference>
<comment type="caution">
    <text evidence="9">The sequence shown here is derived from an EMBL/GenBank/DDBJ whole genome shotgun (WGS) entry which is preliminary data.</text>
</comment>
<feature type="domain" description="ABC transmembrane type-1" evidence="8">
    <location>
        <begin position="77"/>
        <end position="261"/>
    </location>
</feature>
<evidence type="ECO:0000256" key="3">
    <source>
        <dbReference type="ARBA" id="ARBA00022475"/>
    </source>
</evidence>
<keyword evidence="10" id="KW-1185">Reference proteome</keyword>
<evidence type="ECO:0000256" key="7">
    <source>
        <dbReference type="RuleBase" id="RU363032"/>
    </source>
</evidence>
<proteinExistence type="inferred from homology"/>
<organism evidence="9 10">
    <name type="scientific">Pigmentiphaga litoralis</name>
    <dbReference type="NCBI Taxonomy" id="516702"/>
    <lineage>
        <taxon>Bacteria</taxon>
        <taxon>Pseudomonadati</taxon>
        <taxon>Pseudomonadota</taxon>
        <taxon>Betaproteobacteria</taxon>
        <taxon>Burkholderiales</taxon>
        <taxon>Alcaligenaceae</taxon>
        <taxon>Pigmentiphaga</taxon>
    </lineage>
</organism>
<evidence type="ECO:0000313" key="9">
    <source>
        <dbReference type="EMBL" id="NYE81622.1"/>
    </source>
</evidence>
<dbReference type="CDD" id="cd06261">
    <property type="entry name" value="TM_PBP2"/>
    <property type="match status" value="1"/>
</dbReference>
<comment type="subcellular location">
    <subcellularLocation>
        <location evidence="1 7">Cell membrane</location>
        <topology evidence="1 7">Multi-pass membrane protein</topology>
    </subcellularLocation>
</comment>
<dbReference type="Proteomes" id="UP000542125">
    <property type="component" value="Unassembled WGS sequence"/>
</dbReference>
<sequence length="272" mass="29091">MNASAKIVTAPLAAPRRPAFRLGAFGPSVTGLVSVLAGLLLWQLVSLRVPPLFLPSPSATWAGAVELAQDGTLWGSVVASLRRILIGWAIGVAVGVPLGILMGQFRLLRRLLDPYIEFFRFVPPIAFVTLAVIWLGPDESSKIALIVYTTVFIVTLNMIAGVQSVDPLRVRAAAALGAGPVKTLFSVVVPSTVPFMVTGARLAMGNSFLTIVSAEIVAAQEGLGALIWASRNYARTDWVFVGIITLGLLGFVIDRIVRWVAKKMLSRYDVAL</sequence>